<accession>A0A240E527</accession>
<feature type="region of interest" description="Disordered" evidence="1">
    <location>
        <begin position="112"/>
        <end position="141"/>
    </location>
</feature>
<name>A0A240E527_9BURK</name>
<evidence type="ECO:0000256" key="2">
    <source>
        <dbReference type="SAM" id="SignalP"/>
    </source>
</evidence>
<evidence type="ECO:0000313" key="4">
    <source>
        <dbReference type="Proteomes" id="UP000218069"/>
    </source>
</evidence>
<dbReference type="RefSeq" id="WP_096674859.1">
    <property type="nucleotide sequence ID" value="NZ_OANS01000008.1"/>
</dbReference>
<dbReference type="OrthoDB" id="6692829at2"/>
<gene>
    <name evidence="3" type="ORF">SAMN06295945_1998</name>
</gene>
<feature type="chain" id="PRO_5012624972" evidence="2">
    <location>
        <begin position="28"/>
        <end position="141"/>
    </location>
</feature>
<sequence length="141" mass="14664">MKKSGHLSCLGFLLTLVLVGMAQAVFAAGASNEWNNSWGSNLDSSARAVMIQQANAIALRESDYYSSFGPATSNYVNSGNSSYVNNSTNNSQTSNTNPLTYSTTSVGVMNSPTATINGNNSSLNTTNSTSSSGGMQSTISH</sequence>
<protein>
    <submittedName>
        <fullName evidence="3">Uncharacterized protein</fullName>
    </submittedName>
</protein>
<dbReference type="Proteomes" id="UP000218069">
    <property type="component" value="Unassembled WGS sequence"/>
</dbReference>
<dbReference type="AlphaFoldDB" id="A0A240E527"/>
<feature type="signal peptide" evidence="2">
    <location>
        <begin position="1"/>
        <end position="27"/>
    </location>
</feature>
<dbReference type="EMBL" id="OANS01000008">
    <property type="protein sequence ID" value="SNX29616.1"/>
    <property type="molecule type" value="Genomic_DNA"/>
</dbReference>
<keyword evidence="2" id="KW-0732">Signal</keyword>
<organism evidence="3 4">
    <name type="scientific">Polynucleobacter meluiroseus</name>
    <dbReference type="NCBI Taxonomy" id="1938814"/>
    <lineage>
        <taxon>Bacteria</taxon>
        <taxon>Pseudomonadati</taxon>
        <taxon>Pseudomonadota</taxon>
        <taxon>Betaproteobacteria</taxon>
        <taxon>Burkholderiales</taxon>
        <taxon>Burkholderiaceae</taxon>
        <taxon>Polynucleobacter</taxon>
    </lineage>
</organism>
<proteinExistence type="predicted"/>
<evidence type="ECO:0000313" key="3">
    <source>
        <dbReference type="EMBL" id="SNX29616.1"/>
    </source>
</evidence>
<reference evidence="4" key="1">
    <citation type="submission" date="2017-08" db="EMBL/GenBank/DDBJ databases">
        <authorList>
            <person name="Varghese N."/>
            <person name="Submissions S."/>
        </authorList>
    </citation>
    <scope>NUCLEOTIDE SEQUENCE [LARGE SCALE GENOMIC DNA]</scope>
    <source>
        <strain evidence="4">AP-Melu-1000-B4</strain>
    </source>
</reference>
<evidence type="ECO:0000256" key="1">
    <source>
        <dbReference type="SAM" id="MobiDB-lite"/>
    </source>
</evidence>
<keyword evidence="4" id="KW-1185">Reference proteome</keyword>
<feature type="compositionally biased region" description="Low complexity" evidence="1">
    <location>
        <begin position="115"/>
        <end position="141"/>
    </location>
</feature>